<organism evidence="2 3">
    <name type="scientific">Rubripirellula lacrimiformis</name>
    <dbReference type="NCBI Taxonomy" id="1930273"/>
    <lineage>
        <taxon>Bacteria</taxon>
        <taxon>Pseudomonadati</taxon>
        <taxon>Planctomycetota</taxon>
        <taxon>Planctomycetia</taxon>
        <taxon>Pirellulales</taxon>
        <taxon>Pirellulaceae</taxon>
        <taxon>Rubripirellula</taxon>
    </lineage>
</organism>
<feature type="transmembrane region" description="Helical" evidence="1">
    <location>
        <begin position="64"/>
        <end position="84"/>
    </location>
</feature>
<keyword evidence="1" id="KW-0812">Transmembrane</keyword>
<gene>
    <name evidence="2" type="ORF">K227x_25730</name>
</gene>
<feature type="transmembrane region" description="Helical" evidence="1">
    <location>
        <begin position="6"/>
        <end position="29"/>
    </location>
</feature>
<protein>
    <submittedName>
        <fullName evidence="2">Uncharacterized protein</fullName>
    </submittedName>
</protein>
<keyword evidence="1" id="KW-1133">Transmembrane helix</keyword>
<evidence type="ECO:0000313" key="2">
    <source>
        <dbReference type="EMBL" id="QDT04184.1"/>
    </source>
</evidence>
<name>A0A517NAM2_9BACT</name>
<keyword evidence="3" id="KW-1185">Reference proteome</keyword>
<dbReference type="AlphaFoldDB" id="A0A517NAM2"/>
<dbReference type="EMBL" id="CP036525">
    <property type="protein sequence ID" value="QDT04184.1"/>
    <property type="molecule type" value="Genomic_DNA"/>
</dbReference>
<dbReference type="Proteomes" id="UP000318538">
    <property type="component" value="Chromosome"/>
</dbReference>
<evidence type="ECO:0000256" key="1">
    <source>
        <dbReference type="SAM" id="Phobius"/>
    </source>
</evidence>
<proteinExistence type="predicted"/>
<evidence type="ECO:0000313" key="3">
    <source>
        <dbReference type="Proteomes" id="UP000318538"/>
    </source>
</evidence>
<reference evidence="2 3" key="1">
    <citation type="submission" date="2019-02" db="EMBL/GenBank/DDBJ databases">
        <title>Deep-cultivation of Planctomycetes and their phenomic and genomic characterization uncovers novel biology.</title>
        <authorList>
            <person name="Wiegand S."/>
            <person name="Jogler M."/>
            <person name="Boedeker C."/>
            <person name="Pinto D."/>
            <person name="Vollmers J."/>
            <person name="Rivas-Marin E."/>
            <person name="Kohn T."/>
            <person name="Peeters S.H."/>
            <person name="Heuer A."/>
            <person name="Rast P."/>
            <person name="Oberbeckmann S."/>
            <person name="Bunk B."/>
            <person name="Jeske O."/>
            <person name="Meyerdierks A."/>
            <person name="Storesund J.E."/>
            <person name="Kallscheuer N."/>
            <person name="Luecker S."/>
            <person name="Lage O.M."/>
            <person name="Pohl T."/>
            <person name="Merkel B.J."/>
            <person name="Hornburger P."/>
            <person name="Mueller R.-W."/>
            <person name="Bruemmer F."/>
            <person name="Labrenz M."/>
            <person name="Spormann A.M."/>
            <person name="Op den Camp H."/>
            <person name="Overmann J."/>
            <person name="Amann R."/>
            <person name="Jetten M.S.M."/>
            <person name="Mascher T."/>
            <person name="Medema M.H."/>
            <person name="Devos D.P."/>
            <person name="Kaster A.-K."/>
            <person name="Ovreas L."/>
            <person name="Rohde M."/>
            <person name="Galperin M.Y."/>
            <person name="Jogler C."/>
        </authorList>
    </citation>
    <scope>NUCLEOTIDE SEQUENCE [LARGE SCALE GENOMIC DNA]</scope>
    <source>
        <strain evidence="2 3">K22_7</strain>
    </source>
</reference>
<sequence length="90" mass="9665">MPDLPQITAIMDAILLPLMGSVALVFAKMTQGEAARWAEKQFFAALVVITIVTVRTVIMCDETWLLHTATLATMIVGALVVPGYDSSLAT</sequence>
<keyword evidence="1" id="KW-0472">Membrane</keyword>
<accession>A0A517NAM2</accession>
<feature type="transmembrane region" description="Helical" evidence="1">
    <location>
        <begin position="41"/>
        <end position="58"/>
    </location>
</feature>
<dbReference type="KEGG" id="rlc:K227x_25730"/>